<organism evidence="1 2">
    <name type="scientific">Babjeviella inositovora NRRL Y-12698</name>
    <dbReference type="NCBI Taxonomy" id="984486"/>
    <lineage>
        <taxon>Eukaryota</taxon>
        <taxon>Fungi</taxon>
        <taxon>Dikarya</taxon>
        <taxon>Ascomycota</taxon>
        <taxon>Saccharomycotina</taxon>
        <taxon>Pichiomycetes</taxon>
        <taxon>Serinales incertae sedis</taxon>
        <taxon>Babjeviella</taxon>
    </lineage>
</organism>
<dbReference type="Proteomes" id="UP000094336">
    <property type="component" value="Unassembled WGS sequence"/>
</dbReference>
<keyword evidence="2" id="KW-1185">Reference proteome</keyword>
<name>A0A1E3QL45_9ASCO</name>
<dbReference type="EMBL" id="KV454436">
    <property type="protein sequence ID" value="ODQ78338.1"/>
    <property type="molecule type" value="Genomic_DNA"/>
</dbReference>
<sequence length="108" mass="11989">MCHLRGVDIRVSVTARIESSIGVSAMWREHDRGSLSSPEMCGCAHADVAQVISVVFPRIHTRVSVKICRWIQIHRSKYVNLSHVYQDSLRAGSEGINPSKSVYIGQAV</sequence>
<gene>
    <name evidence="1" type="ORF">BABINDRAFT_90189</name>
</gene>
<accession>A0A1E3QL45</accession>
<dbReference type="GeneID" id="30150753"/>
<evidence type="ECO:0000313" key="1">
    <source>
        <dbReference type="EMBL" id="ODQ78338.1"/>
    </source>
</evidence>
<protein>
    <submittedName>
        <fullName evidence="1">Uncharacterized protein</fullName>
    </submittedName>
</protein>
<reference evidence="2" key="1">
    <citation type="submission" date="2016-05" db="EMBL/GenBank/DDBJ databases">
        <title>Comparative genomics of biotechnologically important yeasts.</title>
        <authorList>
            <consortium name="DOE Joint Genome Institute"/>
            <person name="Riley R."/>
            <person name="Haridas S."/>
            <person name="Wolfe K.H."/>
            <person name="Lopes M.R."/>
            <person name="Hittinger C.T."/>
            <person name="Goker M."/>
            <person name="Salamov A."/>
            <person name="Wisecaver J."/>
            <person name="Long T.M."/>
            <person name="Aerts A.L."/>
            <person name="Barry K."/>
            <person name="Choi C."/>
            <person name="Clum A."/>
            <person name="Coughlan A.Y."/>
            <person name="Deshpande S."/>
            <person name="Douglass A.P."/>
            <person name="Hanson S.J."/>
            <person name="Klenk H.-P."/>
            <person name="Labutti K."/>
            <person name="Lapidus A."/>
            <person name="Lindquist E."/>
            <person name="Lipzen A."/>
            <person name="Meier-Kolthoff J.P."/>
            <person name="Ohm R.A."/>
            <person name="Otillar R.P."/>
            <person name="Pangilinan J."/>
            <person name="Peng Y."/>
            <person name="Rokas A."/>
            <person name="Rosa C.A."/>
            <person name="Scheuner C."/>
            <person name="Sibirny A.A."/>
            <person name="Slot J.C."/>
            <person name="Stielow J.B."/>
            <person name="Sun H."/>
            <person name="Kurtzman C.P."/>
            <person name="Blackwell M."/>
            <person name="Grigoriev I.V."/>
            <person name="Jeffries T.W."/>
        </authorList>
    </citation>
    <scope>NUCLEOTIDE SEQUENCE [LARGE SCALE GENOMIC DNA]</scope>
    <source>
        <strain evidence="2">NRRL Y-12698</strain>
    </source>
</reference>
<dbReference type="AlphaFoldDB" id="A0A1E3QL45"/>
<proteinExistence type="predicted"/>
<dbReference type="RefSeq" id="XP_018983666.1">
    <property type="nucleotide sequence ID" value="XM_019132900.1"/>
</dbReference>
<evidence type="ECO:0000313" key="2">
    <source>
        <dbReference type="Proteomes" id="UP000094336"/>
    </source>
</evidence>